<dbReference type="AlphaFoldDB" id="F4Y1Y2"/>
<keyword evidence="1" id="KW-0472">Membrane</keyword>
<evidence type="ECO:0000256" key="1">
    <source>
        <dbReference type="SAM" id="Phobius"/>
    </source>
</evidence>
<keyword evidence="1" id="KW-0812">Transmembrane</keyword>
<organism evidence="2 3">
    <name type="scientific">Moorena producens 3L</name>
    <dbReference type="NCBI Taxonomy" id="489825"/>
    <lineage>
        <taxon>Bacteria</taxon>
        <taxon>Bacillati</taxon>
        <taxon>Cyanobacteriota</taxon>
        <taxon>Cyanophyceae</taxon>
        <taxon>Coleofasciculales</taxon>
        <taxon>Coleofasciculaceae</taxon>
        <taxon>Moorena</taxon>
    </lineage>
</organism>
<evidence type="ECO:0000313" key="3">
    <source>
        <dbReference type="Proteomes" id="UP000003959"/>
    </source>
</evidence>
<name>F4Y1Y2_9CYAN</name>
<dbReference type="Proteomes" id="UP000003959">
    <property type="component" value="Unassembled WGS sequence"/>
</dbReference>
<dbReference type="EMBL" id="GL890970">
    <property type="protein sequence ID" value="EGJ29274.1"/>
    <property type="molecule type" value="Genomic_DNA"/>
</dbReference>
<reference evidence="3" key="1">
    <citation type="journal article" date="2011" name="Proc. Natl. Acad. Sci. U.S.A.">
        <title>Genomic insights into the physiology and ecology of the marine filamentous cyanobacterium Lyngbya majuscula.</title>
        <authorList>
            <person name="Jones A.C."/>
            <person name="Monroe E.A."/>
            <person name="Podell S."/>
            <person name="Hess W.R."/>
            <person name="Klages S."/>
            <person name="Esquenazi E."/>
            <person name="Niessen S."/>
            <person name="Hoover H."/>
            <person name="Rothmann M."/>
            <person name="Lasken R.S."/>
            <person name="Yates J.R.III."/>
            <person name="Reinhardt R."/>
            <person name="Kube M."/>
            <person name="Burkart M.D."/>
            <person name="Allen E.E."/>
            <person name="Dorrestein P.C."/>
            <person name="Gerwick W.H."/>
            <person name="Gerwick L."/>
        </authorList>
    </citation>
    <scope>NUCLEOTIDE SEQUENCE [LARGE SCALE GENOMIC DNA]</scope>
    <source>
        <strain evidence="3">3L</strain>
    </source>
</reference>
<gene>
    <name evidence="2" type="ORF">LYNGBM3L_65020</name>
</gene>
<keyword evidence="3" id="KW-1185">Reference proteome</keyword>
<accession>F4Y1Y2</accession>
<dbReference type="HOGENOM" id="CLU_2700706_0_0_3"/>
<keyword evidence="1" id="KW-1133">Transmembrane helix</keyword>
<sequence length="73" mass="8127">MADFFSAISYQLSAISYQLSAISYQLSAISYQLSAYGLQMVLQMVLSAIALFILMRYTYFIFLPLPSSPPGRG</sequence>
<proteinExistence type="predicted"/>
<feature type="transmembrane region" description="Helical" evidence="1">
    <location>
        <begin position="40"/>
        <end position="62"/>
    </location>
</feature>
<protein>
    <submittedName>
        <fullName evidence="2">Uncharacterized protein</fullName>
    </submittedName>
</protein>
<evidence type="ECO:0000313" key="2">
    <source>
        <dbReference type="EMBL" id="EGJ29274.1"/>
    </source>
</evidence>